<comment type="function">
    <text evidence="5">Involved in endoplasmic reticulum-associated protein degradation (ERAD). Acts as a platform to recruit both UBQLN1 and VCP to the ER during ERAD.</text>
</comment>
<dbReference type="SMART" id="SM00166">
    <property type="entry name" value="UBX"/>
    <property type="match status" value="1"/>
</dbReference>
<evidence type="ECO:0000256" key="3">
    <source>
        <dbReference type="ARBA" id="ARBA00038812"/>
    </source>
</evidence>
<dbReference type="Pfam" id="PF00789">
    <property type="entry name" value="UBX"/>
    <property type="match status" value="1"/>
</dbReference>
<feature type="region of interest" description="Disordered" evidence="6">
    <location>
        <begin position="111"/>
        <end position="143"/>
    </location>
</feature>
<evidence type="ECO:0000256" key="5">
    <source>
        <dbReference type="ARBA" id="ARBA00046062"/>
    </source>
</evidence>
<evidence type="ECO:0000313" key="8">
    <source>
        <dbReference type="EMBL" id="KXJ93709.1"/>
    </source>
</evidence>
<feature type="domain" description="UBX" evidence="7">
    <location>
        <begin position="306"/>
        <end position="389"/>
    </location>
</feature>
<comment type="subcellular location">
    <subcellularLocation>
        <location evidence="1">Endoplasmic reticulum membrane</location>
        <topology evidence="1">Peripheral membrane protein</topology>
    </subcellularLocation>
</comment>
<keyword evidence="9" id="KW-1185">Reference proteome</keyword>
<dbReference type="InterPro" id="IPR029071">
    <property type="entry name" value="Ubiquitin-like_domsf"/>
</dbReference>
<evidence type="ECO:0000256" key="6">
    <source>
        <dbReference type="SAM" id="MobiDB-lite"/>
    </source>
</evidence>
<protein>
    <recommendedName>
        <fullName evidence="4">UBX domain-containing protein 2</fullName>
    </recommendedName>
</protein>
<keyword evidence="2" id="KW-0834">Unfolded protein response</keyword>
<dbReference type="AlphaFoldDB" id="A0A136J974"/>
<dbReference type="Proteomes" id="UP000070501">
    <property type="component" value="Unassembled WGS sequence"/>
</dbReference>
<dbReference type="OrthoDB" id="2445133at2759"/>
<evidence type="ECO:0000313" key="9">
    <source>
        <dbReference type="Proteomes" id="UP000070501"/>
    </source>
</evidence>
<dbReference type="Pfam" id="PF23187">
    <property type="entry name" value="UBX7_N"/>
    <property type="match status" value="1"/>
</dbReference>
<feature type="region of interest" description="Disordered" evidence="6">
    <location>
        <begin position="440"/>
        <end position="508"/>
    </location>
</feature>
<dbReference type="CDD" id="cd01767">
    <property type="entry name" value="UBX"/>
    <property type="match status" value="1"/>
</dbReference>
<dbReference type="EMBL" id="KQ964247">
    <property type="protein sequence ID" value="KXJ93709.1"/>
    <property type="molecule type" value="Genomic_DNA"/>
</dbReference>
<dbReference type="SUPFAM" id="SSF54236">
    <property type="entry name" value="Ubiquitin-like"/>
    <property type="match status" value="1"/>
</dbReference>
<accession>A0A136J974</accession>
<dbReference type="GO" id="GO:0036503">
    <property type="term" value="P:ERAD pathway"/>
    <property type="evidence" value="ECO:0007669"/>
    <property type="project" value="TreeGrafter"/>
</dbReference>
<feature type="region of interest" description="Disordered" evidence="6">
    <location>
        <begin position="180"/>
        <end position="308"/>
    </location>
</feature>
<feature type="compositionally biased region" description="Basic and acidic residues" evidence="6">
    <location>
        <begin position="180"/>
        <end position="270"/>
    </location>
</feature>
<dbReference type="InterPro" id="IPR001012">
    <property type="entry name" value="UBX_dom"/>
</dbReference>
<dbReference type="InParanoid" id="A0A136J974"/>
<reference evidence="9" key="1">
    <citation type="submission" date="2016-02" db="EMBL/GenBank/DDBJ databases">
        <title>Draft genome sequence of Microdochium bolleyi, a fungal endophyte of beachgrass.</title>
        <authorList>
            <consortium name="DOE Joint Genome Institute"/>
            <person name="David A.S."/>
            <person name="May G."/>
            <person name="Haridas S."/>
            <person name="Lim J."/>
            <person name="Wang M."/>
            <person name="Labutti K."/>
            <person name="Lipzen A."/>
            <person name="Barry K."/>
            <person name="Grigoriev I.V."/>
        </authorList>
    </citation>
    <scope>NUCLEOTIDE SEQUENCE [LARGE SCALE GENOMIC DNA]</scope>
    <source>
        <strain evidence="9">J235TASD1</strain>
    </source>
</reference>
<proteinExistence type="predicted"/>
<dbReference type="InterPro" id="IPR036249">
    <property type="entry name" value="Thioredoxin-like_sf"/>
</dbReference>
<dbReference type="GO" id="GO:0006986">
    <property type="term" value="P:response to unfolded protein"/>
    <property type="evidence" value="ECO:0007669"/>
    <property type="project" value="UniProtKB-KW"/>
</dbReference>
<gene>
    <name evidence="8" type="ORF">Micbo1qcDRAFT_38585</name>
</gene>
<evidence type="ECO:0000256" key="1">
    <source>
        <dbReference type="ARBA" id="ARBA00004406"/>
    </source>
</evidence>
<dbReference type="PANTHER" id="PTHR46424">
    <property type="entry name" value="UBX DOMAIN-CONTAINING PROTEIN 4"/>
    <property type="match status" value="1"/>
</dbReference>
<comment type="subunit">
    <text evidence="3">Directly interacts with VCP. Interacts with UBQLN1. Forms a complex with VCP and UBQLN1.</text>
</comment>
<dbReference type="PANTHER" id="PTHR46424:SF1">
    <property type="entry name" value="UBX DOMAIN-CONTAINING PROTEIN 4"/>
    <property type="match status" value="1"/>
</dbReference>
<dbReference type="STRING" id="196109.A0A136J974"/>
<feature type="compositionally biased region" description="Polar residues" evidence="6">
    <location>
        <begin position="276"/>
        <end position="303"/>
    </location>
</feature>
<name>A0A136J974_9PEZI</name>
<dbReference type="Gene3D" id="3.10.20.90">
    <property type="entry name" value="Phosphatidylinositol 3-kinase Catalytic Subunit, Chain A, domain 1"/>
    <property type="match status" value="1"/>
</dbReference>
<organism evidence="8 9">
    <name type="scientific">Microdochium bolleyi</name>
    <dbReference type="NCBI Taxonomy" id="196109"/>
    <lineage>
        <taxon>Eukaryota</taxon>
        <taxon>Fungi</taxon>
        <taxon>Dikarya</taxon>
        <taxon>Ascomycota</taxon>
        <taxon>Pezizomycotina</taxon>
        <taxon>Sordariomycetes</taxon>
        <taxon>Xylariomycetidae</taxon>
        <taxon>Xylariales</taxon>
        <taxon>Microdochiaceae</taxon>
        <taxon>Microdochium</taxon>
    </lineage>
</organism>
<dbReference type="Gene3D" id="3.40.30.10">
    <property type="entry name" value="Glutaredoxin"/>
    <property type="match status" value="1"/>
</dbReference>
<evidence type="ECO:0000256" key="2">
    <source>
        <dbReference type="ARBA" id="ARBA00023230"/>
    </source>
</evidence>
<dbReference type="PROSITE" id="PS50033">
    <property type="entry name" value="UBX"/>
    <property type="match status" value="1"/>
</dbReference>
<evidence type="ECO:0000259" key="7">
    <source>
        <dbReference type="PROSITE" id="PS50033"/>
    </source>
</evidence>
<sequence length="508" mass="55446">MFYQGTLQEAIQSALQQSKLVVCFVTDDEPESIRWEAEFLTDDAIKGKLGQQAVTLRLQAGSEEAGFLEALFPIPRKPTLVMIHNGQLKEYIAPGLDKEEFLRRVQKALDSVPPATAPSQAQESAAAMTARAQPSAQNDSAEPVASVPVSVAANSNTLSAAERQAAQAQAILAERARRLEADKKAKDAKDKADRETRAQARKHSDDAAGESSKDKGKDAEQKGIKPAERKHAQEVREQKIRDKEHRQRILKRIEDDRRDRKEKDAQERQARLLLNATENDATAAPSSSSIPLTTRLTESSSSGEGKATQHCNLQVRLFDGSTIRARFPSDSKLEEDVRAWVDEERTDGNAPYTFRVVLTPLPNKAVSKTEETEETLESLGLTPSATLVLVPVSFAAAYASNPRGDILGRLLWPIVLFLGSGFQAFGRMLRALFGGAGGTGATASRAMGETTTADPEGSISLNTREDDSDVRERKKGKSKKSAEGGTNLYNGNSLSFEPRKDSEDEDED</sequence>
<evidence type="ECO:0000256" key="4">
    <source>
        <dbReference type="ARBA" id="ARBA00041575"/>
    </source>
</evidence>
<dbReference type="SUPFAM" id="SSF52833">
    <property type="entry name" value="Thioredoxin-like"/>
    <property type="match status" value="1"/>
</dbReference>
<dbReference type="GO" id="GO:0005789">
    <property type="term" value="C:endoplasmic reticulum membrane"/>
    <property type="evidence" value="ECO:0007669"/>
    <property type="project" value="UniProtKB-SubCell"/>
</dbReference>